<dbReference type="EMBL" id="MU567835">
    <property type="protein sequence ID" value="KAI5611203.1"/>
    <property type="molecule type" value="Genomic_DNA"/>
</dbReference>
<feature type="transmembrane region" description="Helical" evidence="1">
    <location>
        <begin position="127"/>
        <end position="149"/>
    </location>
</feature>
<dbReference type="PANTHER" id="PTHR33802:SF4">
    <property type="entry name" value="SI:DKEY-29D8.3"/>
    <property type="match status" value="1"/>
</dbReference>
<comment type="caution">
    <text evidence="2">The sequence shown here is derived from an EMBL/GenBank/DDBJ whole genome shotgun (WGS) entry which is preliminary data.</text>
</comment>
<accession>A0AAD5FCQ9</accession>
<feature type="transmembrane region" description="Helical" evidence="1">
    <location>
        <begin position="65"/>
        <end position="84"/>
    </location>
</feature>
<keyword evidence="1" id="KW-1133">Transmembrane helix</keyword>
<keyword evidence="1" id="KW-0812">Transmembrane</keyword>
<feature type="transmembrane region" description="Helical" evidence="1">
    <location>
        <begin position="90"/>
        <end position="115"/>
    </location>
</feature>
<evidence type="ECO:0000313" key="2">
    <source>
        <dbReference type="EMBL" id="KAI5611203.1"/>
    </source>
</evidence>
<reference evidence="2" key="1">
    <citation type="submission" date="2018-07" db="EMBL/GenBank/DDBJ databases">
        <title>Comparative genomics of catfishes provides insights into carnivory and benthic adaptation.</title>
        <authorList>
            <person name="Zhang Y."/>
            <person name="Wang D."/>
            <person name="Peng Z."/>
            <person name="Zheng S."/>
            <person name="Shao F."/>
            <person name="Tao W."/>
        </authorList>
    </citation>
    <scope>NUCLEOTIDE SEQUENCE</scope>
    <source>
        <strain evidence="2">Chongqing</strain>
    </source>
</reference>
<dbReference type="PANTHER" id="PTHR33802">
    <property type="entry name" value="SI:CH211-161H7.5-RELATED"/>
    <property type="match status" value="1"/>
</dbReference>
<organism evidence="2 3">
    <name type="scientific">Silurus asotus</name>
    <name type="common">Amur catfish</name>
    <name type="synonym">Parasilurus asotus</name>
    <dbReference type="NCBI Taxonomy" id="30991"/>
    <lineage>
        <taxon>Eukaryota</taxon>
        <taxon>Metazoa</taxon>
        <taxon>Chordata</taxon>
        <taxon>Craniata</taxon>
        <taxon>Vertebrata</taxon>
        <taxon>Euteleostomi</taxon>
        <taxon>Actinopterygii</taxon>
        <taxon>Neopterygii</taxon>
        <taxon>Teleostei</taxon>
        <taxon>Ostariophysi</taxon>
        <taxon>Siluriformes</taxon>
        <taxon>Siluridae</taxon>
        <taxon>Silurus</taxon>
    </lineage>
</organism>
<keyword evidence="1" id="KW-0472">Membrane</keyword>
<name>A0AAD5FCQ9_SILAS</name>
<gene>
    <name evidence="2" type="ORF">C0J50_11872</name>
</gene>
<feature type="non-terminal residue" evidence="2">
    <location>
        <position position="164"/>
    </location>
</feature>
<keyword evidence="3" id="KW-1185">Reference proteome</keyword>
<proteinExistence type="predicted"/>
<evidence type="ECO:0000256" key="1">
    <source>
        <dbReference type="SAM" id="Phobius"/>
    </source>
</evidence>
<feature type="transmembrane region" description="Helical" evidence="1">
    <location>
        <begin position="24"/>
        <end position="44"/>
    </location>
</feature>
<dbReference type="AlphaFoldDB" id="A0AAD5FCQ9"/>
<sequence length="164" mass="19032">SGPFLRGTGNVSALYETEITPAGWTFSIWGIIYTWLVLMNLYFLSWFCRRTATGWMYCSPAVLPYGFFLSWIINMLLNITWLLLWDRELMIPALICLALIAFTSYLLIFFSCVGLRTHGAWLKHNHPVDLCCIYVLVGVCVCVMCLTNNHKYRADLFFFWVKSK</sequence>
<dbReference type="Proteomes" id="UP001205998">
    <property type="component" value="Unassembled WGS sequence"/>
</dbReference>
<protein>
    <submittedName>
        <fullName evidence="2">Uncharacterized protein</fullName>
    </submittedName>
</protein>
<evidence type="ECO:0000313" key="3">
    <source>
        <dbReference type="Proteomes" id="UP001205998"/>
    </source>
</evidence>